<evidence type="ECO:0000256" key="6">
    <source>
        <dbReference type="SAM" id="Phobius"/>
    </source>
</evidence>
<keyword evidence="9" id="KW-1185">Reference proteome</keyword>
<feature type="domain" description="EamA" evidence="7">
    <location>
        <begin position="12"/>
        <end position="144"/>
    </location>
</feature>
<feature type="transmembrane region" description="Helical" evidence="6">
    <location>
        <begin position="103"/>
        <end position="121"/>
    </location>
</feature>
<accession>A0ABT4VW88</accession>
<feature type="transmembrane region" description="Helical" evidence="6">
    <location>
        <begin position="261"/>
        <end position="284"/>
    </location>
</feature>
<comment type="subcellular location">
    <subcellularLocation>
        <location evidence="1">Membrane</location>
        <topology evidence="1">Multi-pass membrane protein</topology>
    </subcellularLocation>
</comment>
<dbReference type="RefSeq" id="WP_271051983.1">
    <property type="nucleotide sequence ID" value="NZ_JAQIIO010000001.1"/>
</dbReference>
<evidence type="ECO:0000259" key="7">
    <source>
        <dbReference type="Pfam" id="PF00892"/>
    </source>
</evidence>
<dbReference type="InterPro" id="IPR000620">
    <property type="entry name" value="EamA_dom"/>
</dbReference>
<evidence type="ECO:0000256" key="5">
    <source>
        <dbReference type="ARBA" id="ARBA00023136"/>
    </source>
</evidence>
<feature type="transmembrane region" description="Helical" evidence="6">
    <location>
        <begin position="7"/>
        <end position="28"/>
    </location>
</feature>
<keyword evidence="4 6" id="KW-1133">Transmembrane helix</keyword>
<dbReference type="SUPFAM" id="SSF103481">
    <property type="entry name" value="Multidrug resistance efflux transporter EmrE"/>
    <property type="match status" value="2"/>
</dbReference>
<evidence type="ECO:0000256" key="1">
    <source>
        <dbReference type="ARBA" id="ARBA00004141"/>
    </source>
</evidence>
<proteinExistence type="inferred from homology"/>
<evidence type="ECO:0000256" key="4">
    <source>
        <dbReference type="ARBA" id="ARBA00022989"/>
    </source>
</evidence>
<comment type="similarity">
    <text evidence="2">Belongs to the drug/metabolite transporter (DMT) superfamily. 10 TMS drug/metabolite exporter (DME) (TC 2.A.7.3) family.</text>
</comment>
<feature type="transmembrane region" description="Helical" evidence="6">
    <location>
        <begin position="128"/>
        <end position="145"/>
    </location>
</feature>
<dbReference type="Pfam" id="PF00892">
    <property type="entry name" value="EamA"/>
    <property type="match status" value="2"/>
</dbReference>
<dbReference type="EMBL" id="JAQIIO010000001">
    <property type="protein sequence ID" value="MDA5092510.1"/>
    <property type="molecule type" value="Genomic_DNA"/>
</dbReference>
<evidence type="ECO:0000256" key="3">
    <source>
        <dbReference type="ARBA" id="ARBA00022692"/>
    </source>
</evidence>
<dbReference type="PANTHER" id="PTHR22911:SF6">
    <property type="entry name" value="SOLUTE CARRIER FAMILY 35 MEMBER G1"/>
    <property type="match status" value="1"/>
</dbReference>
<name>A0ABT4VW88_9RHOB</name>
<dbReference type="InterPro" id="IPR037185">
    <property type="entry name" value="EmrE-like"/>
</dbReference>
<keyword evidence="3 6" id="KW-0812">Transmembrane</keyword>
<organism evidence="8 9">
    <name type="scientific">Aliiroseovarius salicola</name>
    <dbReference type="NCBI Taxonomy" id="3009082"/>
    <lineage>
        <taxon>Bacteria</taxon>
        <taxon>Pseudomonadati</taxon>
        <taxon>Pseudomonadota</taxon>
        <taxon>Alphaproteobacteria</taxon>
        <taxon>Rhodobacterales</taxon>
        <taxon>Paracoccaceae</taxon>
        <taxon>Aliiroseovarius</taxon>
    </lineage>
</organism>
<evidence type="ECO:0000313" key="9">
    <source>
        <dbReference type="Proteomes" id="UP001528040"/>
    </source>
</evidence>
<feature type="domain" description="EamA" evidence="7">
    <location>
        <begin position="154"/>
        <end position="282"/>
    </location>
</feature>
<evidence type="ECO:0000256" key="2">
    <source>
        <dbReference type="ARBA" id="ARBA00009853"/>
    </source>
</evidence>
<feature type="transmembrane region" description="Helical" evidence="6">
    <location>
        <begin position="237"/>
        <end position="255"/>
    </location>
</feature>
<dbReference type="PANTHER" id="PTHR22911">
    <property type="entry name" value="ACYL-MALONYL CONDENSING ENZYME-RELATED"/>
    <property type="match status" value="1"/>
</dbReference>
<comment type="caution">
    <text evidence="8">The sequence shown here is derived from an EMBL/GenBank/DDBJ whole genome shotgun (WGS) entry which is preliminary data.</text>
</comment>
<feature type="transmembrane region" description="Helical" evidence="6">
    <location>
        <begin position="48"/>
        <end position="65"/>
    </location>
</feature>
<feature type="transmembrane region" description="Helical" evidence="6">
    <location>
        <begin position="151"/>
        <end position="172"/>
    </location>
</feature>
<gene>
    <name evidence="8" type="ORF">O2N63_00205</name>
</gene>
<feature type="transmembrane region" description="Helical" evidence="6">
    <location>
        <begin position="77"/>
        <end position="97"/>
    </location>
</feature>
<reference evidence="8 9" key="1">
    <citation type="submission" date="2023-01" db="EMBL/GenBank/DDBJ databases">
        <authorList>
            <person name="Yoon J.-W."/>
        </authorList>
    </citation>
    <scope>NUCLEOTIDE SEQUENCE [LARGE SCALE GENOMIC DNA]</scope>
    <source>
        <strain evidence="8 9">KMU-50</strain>
    </source>
</reference>
<evidence type="ECO:0000313" key="8">
    <source>
        <dbReference type="EMBL" id="MDA5092510.1"/>
    </source>
</evidence>
<keyword evidence="5 6" id="KW-0472">Membrane</keyword>
<protein>
    <submittedName>
        <fullName evidence="8">DMT family transporter</fullName>
    </submittedName>
</protein>
<feature type="transmembrane region" description="Helical" evidence="6">
    <location>
        <begin position="210"/>
        <end position="230"/>
    </location>
</feature>
<feature type="transmembrane region" description="Helical" evidence="6">
    <location>
        <begin position="184"/>
        <end position="204"/>
    </location>
</feature>
<sequence>METRQDPVAAAGFILLASALIAGTTLLAKLAGQDHLGDPLHPLQISHGRFLFAFIAISLMAGVLRPRFSRPALGLHVARSASGWAGISLMFAAVTFIPLADATAISFLNPIIAMVLAIPLLGERVGPWRWGAAAIALVGAFVLIQPGTGSFHPAALLALAAAFIMGFEITLIKRLTGREAPLQILWFNNAIGCTIATIAVLFVWQTPSAGQWIALACLGTMMATAQACFIQGMKRADASFVAPFQYATLIFAGLYDFVGFSAIPAATSILGAGIIIAGGVILAWRETRATRRPIQAR</sequence>
<dbReference type="Proteomes" id="UP001528040">
    <property type="component" value="Unassembled WGS sequence"/>
</dbReference>